<dbReference type="PANTHER" id="PTHR43179">
    <property type="entry name" value="RHAMNOSYLTRANSFERASE WBBL"/>
    <property type="match status" value="1"/>
</dbReference>
<evidence type="ECO:0000256" key="1">
    <source>
        <dbReference type="SAM" id="Phobius"/>
    </source>
</evidence>
<feature type="transmembrane region" description="Helical" evidence="1">
    <location>
        <begin position="288"/>
        <end position="305"/>
    </location>
</feature>
<keyword evidence="1" id="KW-0812">Transmembrane</keyword>
<dbReference type="GO" id="GO:0016740">
    <property type="term" value="F:transferase activity"/>
    <property type="evidence" value="ECO:0007669"/>
    <property type="project" value="UniProtKB-KW"/>
</dbReference>
<feature type="transmembrane region" description="Helical" evidence="1">
    <location>
        <begin position="380"/>
        <end position="408"/>
    </location>
</feature>
<dbReference type="RefSeq" id="WP_160632754.1">
    <property type="nucleotide sequence ID" value="NZ_WWNE01000006.1"/>
</dbReference>
<reference evidence="3 4" key="1">
    <citation type="submission" date="2019-12" db="EMBL/GenBank/DDBJ databases">
        <authorList>
            <person name="Zhao J."/>
        </authorList>
    </citation>
    <scope>NUCLEOTIDE SEQUENCE [LARGE SCALE GENOMIC DNA]</scope>
    <source>
        <strain evidence="3 4">S-15</strain>
    </source>
</reference>
<dbReference type="EMBL" id="WWNE01000006">
    <property type="protein sequence ID" value="NBG65793.1"/>
    <property type="molecule type" value="Genomic_DNA"/>
</dbReference>
<feature type="transmembrane region" description="Helical" evidence="1">
    <location>
        <begin position="325"/>
        <end position="344"/>
    </location>
</feature>
<gene>
    <name evidence="3" type="ORF">GQN54_06660</name>
</gene>
<keyword evidence="4" id="KW-1185">Reference proteome</keyword>
<dbReference type="Gene3D" id="3.90.550.10">
    <property type="entry name" value="Spore Coat Polysaccharide Biosynthesis Protein SpsA, Chain A"/>
    <property type="match status" value="1"/>
</dbReference>
<keyword evidence="3" id="KW-0808">Transferase</keyword>
<evidence type="ECO:0000259" key="2">
    <source>
        <dbReference type="Pfam" id="PF00535"/>
    </source>
</evidence>
<proteinExistence type="predicted"/>
<dbReference type="Proteomes" id="UP000470771">
    <property type="component" value="Unassembled WGS sequence"/>
</dbReference>
<dbReference type="CDD" id="cd04186">
    <property type="entry name" value="GT_2_like_c"/>
    <property type="match status" value="1"/>
</dbReference>
<keyword evidence="1" id="KW-1133">Transmembrane helix</keyword>
<evidence type="ECO:0000313" key="4">
    <source>
        <dbReference type="Proteomes" id="UP000470771"/>
    </source>
</evidence>
<name>A0A6N9NIP8_9FLAO</name>
<evidence type="ECO:0000313" key="3">
    <source>
        <dbReference type="EMBL" id="NBG65793.1"/>
    </source>
</evidence>
<dbReference type="PANTHER" id="PTHR43179:SF7">
    <property type="entry name" value="RHAMNOSYLTRANSFERASE WBBL"/>
    <property type="match status" value="1"/>
</dbReference>
<dbReference type="InterPro" id="IPR029044">
    <property type="entry name" value="Nucleotide-diphossugar_trans"/>
</dbReference>
<protein>
    <submittedName>
        <fullName evidence="3">Glycosyltransferase</fullName>
    </submittedName>
</protein>
<feature type="domain" description="Glycosyltransferase 2-like" evidence="2">
    <location>
        <begin position="4"/>
        <end position="123"/>
    </location>
</feature>
<dbReference type="InterPro" id="IPR001173">
    <property type="entry name" value="Glyco_trans_2-like"/>
</dbReference>
<accession>A0A6N9NIP8</accession>
<comment type="caution">
    <text evidence="3">The sequence shown here is derived from an EMBL/GenBank/DDBJ whole genome shotgun (WGS) entry which is preliminary data.</text>
</comment>
<feature type="transmembrane region" description="Helical" evidence="1">
    <location>
        <begin position="263"/>
        <end position="281"/>
    </location>
</feature>
<feature type="transmembrane region" description="Helical" evidence="1">
    <location>
        <begin position="548"/>
        <end position="568"/>
    </location>
</feature>
<sequence length="657" mass="75354">MKLSVIIVNYNVQYFLENCLRTVQVAADKLGDCEVFVVDNNSVDGSMKMVKEKFPEVIRIENKVNVGFSKANNQAIRQSKGEFILLLNPDTVVEENTFLDCYQFMKDTPEAGGLGISMIDGKGVFLPESKRGLPTPEVAFYKIFGLSSIFPKSKKFGKYHLGFLDNNETNEVDVLSGAYMWLRKETLDKVGLLDESFFMYGEDIDLSYRITLGGYKNYYFPKARIIHYKGESTKKSSINYVFVFYKAMVIFAKKHFSQKNAKLFSFFINLAIYLRAALAVLMRFLRQIALPLFDAVILLFGMSFITKYYEENVRFVDGGAYPDELIHIGFTVMISMILLANTFSSAYSKRHKISNLFKGIFLGGIVILTSYSLLDEAFRFSRAIILLSILWALIALPLTRFLLHLFGINKLKGKQSKRIAIVGSKKEVKRIEQFLKETLVEADFLARINPLNENEIENDNFYLSRLYQLNDVVEIYKINEVIFCSKDLGAFEILSQMSEIKDKNVEFKIAPPESLYIIGSNSIQNSGEFYIMDTNAVSKPNNRRKKRVFDIGLSFLFLLLSPILLLIVRSKVQFLRNIFYIIKGNASWVGYQWSDKVGDQLPMQQKGIFTPSDNFERELTDPELIVKTNYQYSRNYTTLKDIEIIFKNIAKLGTPPH</sequence>
<dbReference type="SUPFAM" id="SSF53448">
    <property type="entry name" value="Nucleotide-diphospho-sugar transferases"/>
    <property type="match status" value="1"/>
</dbReference>
<keyword evidence="1" id="KW-0472">Membrane</keyword>
<organism evidence="3 4">
    <name type="scientific">Acidiluteibacter ferrifornacis</name>
    <dbReference type="NCBI Taxonomy" id="2692424"/>
    <lineage>
        <taxon>Bacteria</taxon>
        <taxon>Pseudomonadati</taxon>
        <taxon>Bacteroidota</taxon>
        <taxon>Flavobacteriia</taxon>
        <taxon>Flavobacteriales</taxon>
        <taxon>Cryomorphaceae</taxon>
        <taxon>Acidiluteibacter</taxon>
    </lineage>
</organism>
<dbReference type="AlphaFoldDB" id="A0A6N9NIP8"/>
<feature type="transmembrane region" description="Helical" evidence="1">
    <location>
        <begin position="356"/>
        <end position="374"/>
    </location>
</feature>
<dbReference type="Pfam" id="PF00535">
    <property type="entry name" value="Glycos_transf_2"/>
    <property type="match status" value="1"/>
</dbReference>